<evidence type="ECO:0000256" key="1">
    <source>
        <dbReference type="ARBA" id="ARBA00022842"/>
    </source>
</evidence>
<comment type="caution">
    <text evidence="3">The sequence shown here is derived from an EMBL/GenBank/DDBJ whole genome shotgun (WGS) entry which is preliminary data.</text>
</comment>
<dbReference type="OrthoDB" id="3352408at2759"/>
<keyword evidence="4" id="KW-1185">Reference proteome</keyword>
<dbReference type="GO" id="GO:0005388">
    <property type="term" value="F:P-type calcium transporter activity"/>
    <property type="evidence" value="ECO:0007669"/>
    <property type="project" value="TreeGrafter"/>
</dbReference>
<name>A0A7J9BWR7_GOSGO</name>
<dbReference type="Pfam" id="PF13246">
    <property type="entry name" value="Cation_ATPase"/>
    <property type="match status" value="1"/>
</dbReference>
<keyword evidence="1" id="KW-0460">Magnesium</keyword>
<dbReference type="Gene3D" id="1.20.1110.10">
    <property type="entry name" value="Calcium-transporting ATPase, transmembrane domain"/>
    <property type="match status" value="1"/>
</dbReference>
<feature type="transmembrane region" description="Helical" evidence="2">
    <location>
        <begin position="9"/>
        <end position="32"/>
    </location>
</feature>
<evidence type="ECO:0000313" key="3">
    <source>
        <dbReference type="EMBL" id="MBA0740624.1"/>
    </source>
</evidence>
<reference evidence="3 4" key="1">
    <citation type="journal article" date="2019" name="Genome Biol. Evol.">
        <title>Insights into the evolution of the New World diploid cottons (Gossypium, subgenus Houzingenia) based on genome sequencing.</title>
        <authorList>
            <person name="Grover C.E."/>
            <person name="Arick M.A. 2nd"/>
            <person name="Thrash A."/>
            <person name="Conover J.L."/>
            <person name="Sanders W.S."/>
            <person name="Peterson D.G."/>
            <person name="Frelichowski J.E."/>
            <person name="Scheffler J.A."/>
            <person name="Scheffler B.E."/>
            <person name="Wendel J.F."/>
        </authorList>
    </citation>
    <scope>NUCLEOTIDE SEQUENCE [LARGE SCALE GENOMIC DNA]</scope>
    <source>
        <strain evidence="3">5</strain>
        <tissue evidence="3">Leaf</tissue>
    </source>
</reference>
<dbReference type="GO" id="GO:0005886">
    <property type="term" value="C:plasma membrane"/>
    <property type="evidence" value="ECO:0007669"/>
    <property type="project" value="TreeGrafter"/>
</dbReference>
<protein>
    <submittedName>
        <fullName evidence="3">Uncharacterized protein</fullName>
    </submittedName>
</protein>
<keyword evidence="2" id="KW-0812">Transmembrane</keyword>
<sequence length="271" mass="29514">MSTTLKSSLLCVIAVVGIVAAAVTIVVVVVAVPEGLPFAVTMILAYLGKRKMGDPAMVRKLFACETVSSATAICTDKTGTLQVTKFWVGQESMEDGGGSISPFVVELIHQGVALNTTDGSPLTEYEKAIHSWAVVELKMDMEKIKKSCRVLIRVEALDFEQKRSGVLIGRNNDDTVHVHWKGDAEMVLAMCSTYYDACGVVKDIDDGERAKFEQIIQGTAASNLRCIAFAHKQVPEEEYDELKEMKRVDGRSLTLLGLVGIKDPCRTVISN</sequence>
<dbReference type="AlphaFoldDB" id="A0A7J9BWR7"/>
<dbReference type="PANTHER" id="PTHR24093">
    <property type="entry name" value="CATION TRANSPORTING ATPASE"/>
    <property type="match status" value="1"/>
</dbReference>
<feature type="non-terminal residue" evidence="3">
    <location>
        <position position="271"/>
    </location>
</feature>
<dbReference type="Proteomes" id="UP000593579">
    <property type="component" value="Unassembled WGS sequence"/>
</dbReference>
<dbReference type="SUPFAM" id="SSF81660">
    <property type="entry name" value="Metal cation-transporting ATPase, ATP-binding domain N"/>
    <property type="match status" value="1"/>
</dbReference>
<evidence type="ECO:0000313" key="4">
    <source>
        <dbReference type="Proteomes" id="UP000593579"/>
    </source>
</evidence>
<dbReference type="InterPro" id="IPR023299">
    <property type="entry name" value="ATPase_P-typ_cyto_dom_N"/>
</dbReference>
<keyword evidence="2" id="KW-0472">Membrane</keyword>
<dbReference type="GO" id="GO:0000166">
    <property type="term" value="F:nucleotide binding"/>
    <property type="evidence" value="ECO:0007669"/>
    <property type="project" value="InterPro"/>
</dbReference>
<dbReference type="PANTHER" id="PTHR24093:SF434">
    <property type="entry name" value="CALCIUM-TRANSPORTING ATPASE 13, PLASMA MEMBRANE-TYPE-RELATED"/>
    <property type="match status" value="1"/>
</dbReference>
<organism evidence="3 4">
    <name type="scientific">Gossypium gossypioides</name>
    <name type="common">Mexican cotton</name>
    <name type="synonym">Selera gossypioides</name>
    <dbReference type="NCBI Taxonomy" id="34282"/>
    <lineage>
        <taxon>Eukaryota</taxon>
        <taxon>Viridiplantae</taxon>
        <taxon>Streptophyta</taxon>
        <taxon>Embryophyta</taxon>
        <taxon>Tracheophyta</taxon>
        <taxon>Spermatophyta</taxon>
        <taxon>Magnoliopsida</taxon>
        <taxon>eudicotyledons</taxon>
        <taxon>Gunneridae</taxon>
        <taxon>Pentapetalae</taxon>
        <taxon>rosids</taxon>
        <taxon>malvids</taxon>
        <taxon>Malvales</taxon>
        <taxon>Malvaceae</taxon>
        <taxon>Malvoideae</taxon>
        <taxon>Gossypium</taxon>
    </lineage>
</organism>
<dbReference type="Gene3D" id="3.40.1110.10">
    <property type="entry name" value="Calcium-transporting ATPase, cytoplasmic domain N"/>
    <property type="match status" value="1"/>
</dbReference>
<keyword evidence="2" id="KW-1133">Transmembrane helix</keyword>
<gene>
    <name evidence="3" type="ORF">Gogos_013817</name>
</gene>
<accession>A0A7J9BWR7</accession>
<evidence type="ECO:0000256" key="2">
    <source>
        <dbReference type="SAM" id="Phobius"/>
    </source>
</evidence>
<proteinExistence type="predicted"/>
<dbReference type="EMBL" id="JABEZY010000006">
    <property type="protein sequence ID" value="MBA0740624.1"/>
    <property type="molecule type" value="Genomic_DNA"/>
</dbReference>
<dbReference type="SUPFAM" id="SSF81665">
    <property type="entry name" value="Calcium ATPase, transmembrane domain M"/>
    <property type="match status" value="1"/>
</dbReference>
<dbReference type="InterPro" id="IPR023298">
    <property type="entry name" value="ATPase_P-typ_TM_dom_sf"/>
</dbReference>